<feature type="domain" description="Transcription regulator PadR N-terminal" evidence="1">
    <location>
        <begin position="34"/>
        <end position="79"/>
    </location>
</feature>
<accession>A0A428WEL0</accession>
<dbReference type="AlphaFoldDB" id="A0A428WEL0"/>
<dbReference type="Gene3D" id="1.10.10.10">
    <property type="entry name" value="Winged helix-like DNA-binding domain superfamily/Winged helix DNA-binding domain"/>
    <property type="match status" value="1"/>
</dbReference>
<reference evidence="2 3" key="1">
    <citation type="submission" date="2018-05" db="EMBL/GenBank/DDBJ databases">
        <title>Evolution of GPA BGCs.</title>
        <authorList>
            <person name="Waglechner N."/>
            <person name="Wright G.D."/>
        </authorList>
    </citation>
    <scope>NUCLEOTIDE SEQUENCE [LARGE SCALE GENOMIC DNA]</scope>
    <source>
        <strain evidence="2 3">DSM 5908</strain>
    </source>
</reference>
<dbReference type="EMBL" id="QHHU01000034">
    <property type="protein sequence ID" value="RSM41473.1"/>
    <property type="molecule type" value="Genomic_DNA"/>
</dbReference>
<dbReference type="SUPFAM" id="SSF46785">
    <property type="entry name" value="Winged helix' DNA-binding domain"/>
    <property type="match status" value="1"/>
</dbReference>
<evidence type="ECO:0000313" key="3">
    <source>
        <dbReference type="Proteomes" id="UP000286716"/>
    </source>
</evidence>
<gene>
    <name evidence="2" type="ORF">DMA12_24455</name>
</gene>
<organism evidence="2 3">
    <name type="scientific">Amycolatopsis balhimycina DSM 5908</name>
    <dbReference type="NCBI Taxonomy" id="1081091"/>
    <lineage>
        <taxon>Bacteria</taxon>
        <taxon>Bacillati</taxon>
        <taxon>Actinomycetota</taxon>
        <taxon>Actinomycetes</taxon>
        <taxon>Pseudonocardiales</taxon>
        <taxon>Pseudonocardiaceae</taxon>
        <taxon>Amycolatopsis</taxon>
    </lineage>
</organism>
<protein>
    <recommendedName>
        <fullName evidence="1">Transcription regulator PadR N-terminal domain-containing protein</fullName>
    </recommendedName>
</protein>
<dbReference type="OrthoDB" id="3638341at2"/>
<sequence length="81" mass="9404">MRSTREMRKLAAVLLAGTAEARFYGDDLRRATHVHRRRLYPLLTLLLERGWLTDGWDGPAPAEPKRYFVLTDVGRRELARP</sequence>
<dbReference type="InterPro" id="IPR036388">
    <property type="entry name" value="WH-like_DNA-bd_sf"/>
</dbReference>
<dbReference type="InterPro" id="IPR036390">
    <property type="entry name" value="WH_DNA-bd_sf"/>
</dbReference>
<dbReference type="Proteomes" id="UP000286716">
    <property type="component" value="Unassembled WGS sequence"/>
</dbReference>
<keyword evidence="3" id="KW-1185">Reference proteome</keyword>
<evidence type="ECO:0000313" key="2">
    <source>
        <dbReference type="EMBL" id="RSM41473.1"/>
    </source>
</evidence>
<name>A0A428WEL0_AMYBA</name>
<dbReference type="InterPro" id="IPR005149">
    <property type="entry name" value="Tscrpt_reg_PadR_N"/>
</dbReference>
<proteinExistence type="predicted"/>
<dbReference type="RefSeq" id="WP_020644515.1">
    <property type="nucleotide sequence ID" value="NZ_QHHU01000034.1"/>
</dbReference>
<comment type="caution">
    <text evidence="2">The sequence shown here is derived from an EMBL/GenBank/DDBJ whole genome shotgun (WGS) entry which is preliminary data.</text>
</comment>
<evidence type="ECO:0000259" key="1">
    <source>
        <dbReference type="Pfam" id="PF03551"/>
    </source>
</evidence>
<dbReference type="Pfam" id="PF03551">
    <property type="entry name" value="PadR"/>
    <property type="match status" value="1"/>
</dbReference>